<feature type="compositionally biased region" description="Basic and acidic residues" evidence="5">
    <location>
        <begin position="184"/>
        <end position="258"/>
    </location>
</feature>
<evidence type="ECO:0000259" key="6">
    <source>
        <dbReference type="Pfam" id="PF06886"/>
    </source>
</evidence>
<dbReference type="InterPro" id="IPR009675">
    <property type="entry name" value="TPX2_fam"/>
</dbReference>
<dbReference type="EMBL" id="KQ982409">
    <property type="protein sequence ID" value="KYQ56725.1"/>
    <property type="molecule type" value="Genomic_DNA"/>
</dbReference>
<dbReference type="GO" id="GO:0060236">
    <property type="term" value="P:regulation of mitotic spindle organization"/>
    <property type="evidence" value="ECO:0007669"/>
    <property type="project" value="InterPro"/>
</dbReference>
<feature type="region of interest" description="Disordered" evidence="5">
    <location>
        <begin position="177"/>
        <end position="262"/>
    </location>
</feature>
<dbReference type="GO" id="GO:0005819">
    <property type="term" value="C:spindle"/>
    <property type="evidence" value="ECO:0007669"/>
    <property type="project" value="InterPro"/>
</dbReference>
<evidence type="ECO:0000256" key="3">
    <source>
        <dbReference type="ARBA" id="ARBA00022490"/>
    </source>
</evidence>
<dbReference type="AlphaFoldDB" id="A0A151X8M3"/>
<dbReference type="PANTHER" id="PTHR14326:SF44">
    <property type="entry name" value="TARGETING PROTEIN FOR XKLP2"/>
    <property type="match status" value="1"/>
</dbReference>
<dbReference type="STRING" id="64791.A0A151X8M3"/>
<dbReference type="InterPro" id="IPR027329">
    <property type="entry name" value="TPX2_C"/>
</dbReference>
<evidence type="ECO:0000313" key="7">
    <source>
        <dbReference type="EMBL" id="KYQ56725.1"/>
    </source>
</evidence>
<keyword evidence="3" id="KW-0963">Cytoplasm</keyword>
<organism evidence="7 8">
    <name type="scientific">Mycetomoellerius zeteki</name>
    <dbReference type="NCBI Taxonomy" id="64791"/>
    <lineage>
        <taxon>Eukaryota</taxon>
        <taxon>Metazoa</taxon>
        <taxon>Ecdysozoa</taxon>
        <taxon>Arthropoda</taxon>
        <taxon>Hexapoda</taxon>
        <taxon>Insecta</taxon>
        <taxon>Pterygota</taxon>
        <taxon>Neoptera</taxon>
        <taxon>Endopterygota</taxon>
        <taxon>Hymenoptera</taxon>
        <taxon>Apocrita</taxon>
        <taxon>Aculeata</taxon>
        <taxon>Formicoidea</taxon>
        <taxon>Formicidae</taxon>
        <taxon>Myrmicinae</taxon>
        <taxon>Mycetomoellerius</taxon>
    </lineage>
</organism>
<evidence type="ECO:0000256" key="5">
    <source>
        <dbReference type="SAM" id="MobiDB-lite"/>
    </source>
</evidence>
<accession>A0A151X8M3</accession>
<evidence type="ECO:0000256" key="4">
    <source>
        <dbReference type="ARBA" id="ARBA00023212"/>
    </source>
</evidence>
<comment type="subcellular location">
    <subcellularLocation>
        <location evidence="1">Cytoplasm</location>
        <location evidence="1">Cytoskeleton</location>
    </subcellularLocation>
</comment>
<comment type="similarity">
    <text evidence="2">Belongs to the TPX2 family.</text>
</comment>
<evidence type="ECO:0000256" key="1">
    <source>
        <dbReference type="ARBA" id="ARBA00004245"/>
    </source>
</evidence>
<keyword evidence="8" id="KW-1185">Reference proteome</keyword>
<feature type="region of interest" description="Disordered" evidence="5">
    <location>
        <begin position="505"/>
        <end position="554"/>
    </location>
</feature>
<gene>
    <name evidence="7" type="ORF">ALC60_04324</name>
</gene>
<dbReference type="PANTHER" id="PTHR14326">
    <property type="entry name" value="TARGETING PROTEIN FOR XKLP2"/>
    <property type="match status" value="1"/>
</dbReference>
<protein>
    <submittedName>
        <fullName evidence="7">Targeting protein for Xklp2</fullName>
    </submittedName>
</protein>
<dbReference type="GO" id="GO:0005874">
    <property type="term" value="C:microtubule"/>
    <property type="evidence" value="ECO:0007669"/>
    <property type="project" value="InterPro"/>
</dbReference>
<feature type="domain" description="TPX2 C-terminal" evidence="6">
    <location>
        <begin position="653"/>
        <end position="726"/>
    </location>
</feature>
<dbReference type="Pfam" id="PF06886">
    <property type="entry name" value="TPX2"/>
    <property type="match status" value="1"/>
</dbReference>
<keyword evidence="4" id="KW-0206">Cytoskeleton</keyword>
<sequence length="742" mass="85347">MEDLDLQAPQWIDFTETHSPMRTQDFFEKSHSIHERIEDLCDSTSENMENIRFTSNTNVICASTEVQADLEIIKSTPIKIASPKHGNNEELEETTYDQVLSDAMRQLELCKKPLKKTREALNKTTQESTIFITPNVPKTIKSSKIACRSVSNKYIQTKVVKNICILGTDMSENAKGTSVSHAVFKPENHTENDLVENSKDKEDKQGKEEDNKEYNEKHEKNIEKCNEADNKEHNEEDDKEQQDESKESSDKKKTKGEDSQDYVDATIELGNRTHSSNKHSVLTWYNHRRSLQKRRTSVNKKYVSLAEAVSRFQNETPKRFHTRSNKVNNTSMPLSKTMQNRLKPTIPISPALISKNRSRPVTVLSREEREKLEMEEMKKHQIKANPIPPNVLRGSRVIKKSTAAAHNSMSESNGKIHAANLSQLNKSPLSHRDKASYGPKNVTKLLVTDPSGLVVEHEEITFFGVPKDISITKNVTRIVPFSFEARNKDLQIKKEQRLKDLQEAGKTKTEFHARPVPNFSKPPTPPAKQQQQQNRSKKSILPCPFSFDNRDKKVSEKKEHLVKQLLEKDKQARVFRANPVPVFKPVMVRGRSKENLSMKNKSVKIVSEQVEDQENKEPNIDSLKAKRTNIEKAKNTVCTVDKQKAPLKAYPLKLNTDKRAKERCEFNEKIRRKEMEEETKRQEAEKKRFESEKLMKTELRKLTEMKARPMPMYKVPFILKATKKLTDPQSPAFASKLKSKQI</sequence>
<evidence type="ECO:0000256" key="2">
    <source>
        <dbReference type="ARBA" id="ARBA00005885"/>
    </source>
</evidence>
<name>A0A151X8M3_9HYME</name>
<evidence type="ECO:0000313" key="8">
    <source>
        <dbReference type="Proteomes" id="UP000075809"/>
    </source>
</evidence>
<dbReference type="KEGG" id="mzt:108721561"/>
<dbReference type="OrthoDB" id="1684416at2759"/>
<dbReference type="Proteomes" id="UP000075809">
    <property type="component" value="Unassembled WGS sequence"/>
</dbReference>
<reference evidence="7 8" key="1">
    <citation type="submission" date="2015-09" db="EMBL/GenBank/DDBJ databases">
        <title>Trachymyrmex zeteki WGS genome.</title>
        <authorList>
            <person name="Nygaard S."/>
            <person name="Hu H."/>
            <person name="Boomsma J."/>
            <person name="Zhang G."/>
        </authorList>
    </citation>
    <scope>NUCLEOTIDE SEQUENCE [LARGE SCALE GENOMIC DNA]</scope>
    <source>
        <strain evidence="7">Tzet28-1</strain>
        <tissue evidence="7">Whole body</tissue>
    </source>
</reference>
<proteinExistence type="inferred from homology"/>